<dbReference type="RefSeq" id="WP_089020956.1">
    <property type="nucleotide sequence ID" value="NZ_LT607412.1"/>
</dbReference>
<evidence type="ECO:0000313" key="3">
    <source>
        <dbReference type="Proteomes" id="UP000198243"/>
    </source>
</evidence>
<feature type="domain" description="ApeI dehydratase-like" evidence="1">
    <location>
        <begin position="43"/>
        <end position="128"/>
    </location>
</feature>
<name>A0A1C4XUN3_9ACTN</name>
<proteinExistence type="predicted"/>
<dbReference type="OrthoDB" id="9787658at2"/>
<gene>
    <name evidence="2" type="ORF">GA0070607_5787</name>
</gene>
<dbReference type="Gene3D" id="3.10.129.10">
    <property type="entry name" value="Hotdog Thioesterase"/>
    <property type="match status" value="1"/>
</dbReference>
<dbReference type="EMBL" id="LT607412">
    <property type="protein sequence ID" value="SCF12122.1"/>
    <property type="molecule type" value="Genomic_DNA"/>
</dbReference>
<sequence>MTAVPTFRVGTRPAETYQAAAAPLPAIGWVEVSAGPRGGISLRAGTTVDPADVYLGGHFPELTVYPGVFTLETIGQAVTAAVGYCAGRLPQLHRMRSARFLAPLLAGDTLTVEASVGPVAEDQSFEVAARCVRGDGVRAATVRAVYRWPAPGGEGT</sequence>
<evidence type="ECO:0000259" key="1">
    <source>
        <dbReference type="Pfam" id="PF22818"/>
    </source>
</evidence>
<dbReference type="InterPro" id="IPR029069">
    <property type="entry name" value="HotDog_dom_sf"/>
</dbReference>
<dbReference type="SUPFAM" id="SSF54637">
    <property type="entry name" value="Thioesterase/thiol ester dehydrase-isomerase"/>
    <property type="match status" value="1"/>
</dbReference>
<dbReference type="Pfam" id="PF22818">
    <property type="entry name" value="ApeI-like"/>
    <property type="match status" value="1"/>
</dbReference>
<reference evidence="3" key="1">
    <citation type="submission" date="2016-06" db="EMBL/GenBank/DDBJ databases">
        <authorList>
            <person name="Varghese N."/>
            <person name="Submissions Spin"/>
        </authorList>
    </citation>
    <scope>NUCLEOTIDE SEQUENCE [LARGE SCALE GENOMIC DNA]</scope>
    <source>
        <strain evidence="3">DSM 44875</strain>
    </source>
</reference>
<dbReference type="InterPro" id="IPR054545">
    <property type="entry name" value="ApeI-like"/>
</dbReference>
<evidence type="ECO:0000313" key="2">
    <source>
        <dbReference type="EMBL" id="SCF12122.1"/>
    </source>
</evidence>
<keyword evidence="3" id="KW-1185">Reference proteome</keyword>
<accession>A0A1C4XUN3</accession>
<organism evidence="2 3">
    <name type="scientific">Micromonospora coriariae</name>
    <dbReference type="NCBI Taxonomy" id="285665"/>
    <lineage>
        <taxon>Bacteria</taxon>
        <taxon>Bacillati</taxon>
        <taxon>Actinomycetota</taxon>
        <taxon>Actinomycetes</taxon>
        <taxon>Micromonosporales</taxon>
        <taxon>Micromonosporaceae</taxon>
        <taxon>Micromonospora</taxon>
    </lineage>
</organism>
<dbReference type="AlphaFoldDB" id="A0A1C4XUN3"/>
<dbReference type="Proteomes" id="UP000198243">
    <property type="component" value="Chromosome I"/>
</dbReference>
<protein>
    <submittedName>
        <fullName evidence="2">3-hydroxyacyl-[acyl-carrier-protein] dehydratase</fullName>
    </submittedName>
</protein>